<dbReference type="Pfam" id="PF13490">
    <property type="entry name" value="zf-HC2"/>
    <property type="match status" value="1"/>
</dbReference>
<name>A0ABS4G3E3_9CLOT</name>
<evidence type="ECO:0000256" key="1">
    <source>
        <dbReference type="SAM" id="Phobius"/>
    </source>
</evidence>
<keyword evidence="1" id="KW-1133">Transmembrane helix</keyword>
<keyword evidence="4" id="KW-1185">Reference proteome</keyword>
<gene>
    <name evidence="3" type="ORF">J2Z34_001551</name>
</gene>
<dbReference type="EMBL" id="JAGGKC010000011">
    <property type="protein sequence ID" value="MBP1919064.1"/>
    <property type="molecule type" value="Genomic_DNA"/>
</dbReference>
<accession>A0ABS4G3E3</accession>
<organism evidence="3 4">
    <name type="scientific">Youngiibacter multivorans</name>
    <dbReference type="NCBI Taxonomy" id="937251"/>
    <lineage>
        <taxon>Bacteria</taxon>
        <taxon>Bacillati</taxon>
        <taxon>Bacillota</taxon>
        <taxon>Clostridia</taxon>
        <taxon>Eubacteriales</taxon>
        <taxon>Clostridiaceae</taxon>
        <taxon>Youngiibacter</taxon>
    </lineage>
</organism>
<feature type="transmembrane region" description="Helical" evidence="1">
    <location>
        <begin position="66"/>
        <end position="85"/>
    </location>
</feature>
<sequence length="190" mass="21034">MDCMSVRQHITAYRGADLTRTEKAAVLSHVEACPACREYFSREEMMSGLLENGRKSPGLSKNARTLLVIAAFLLLVTVPLFMTGMSRRKLMSVRQDFLGEFIVLWKEGNIETIGEHMSIEAYEKFFMLTEGESVSKVTGMTFKGFTNIQGVAGAAVFNTSGELLGNRDFRLTFTVGSRDGKILIVDVEGS</sequence>
<comment type="caution">
    <text evidence="3">The sequence shown here is derived from an EMBL/GenBank/DDBJ whole genome shotgun (WGS) entry which is preliminary data.</text>
</comment>
<keyword evidence="1" id="KW-0812">Transmembrane</keyword>
<evidence type="ECO:0000259" key="2">
    <source>
        <dbReference type="Pfam" id="PF13490"/>
    </source>
</evidence>
<dbReference type="InterPro" id="IPR027383">
    <property type="entry name" value="Znf_put"/>
</dbReference>
<dbReference type="Proteomes" id="UP001519271">
    <property type="component" value="Unassembled WGS sequence"/>
</dbReference>
<keyword evidence="1" id="KW-0472">Membrane</keyword>
<evidence type="ECO:0000313" key="4">
    <source>
        <dbReference type="Proteomes" id="UP001519271"/>
    </source>
</evidence>
<proteinExistence type="predicted"/>
<reference evidence="3 4" key="1">
    <citation type="submission" date="2021-03" db="EMBL/GenBank/DDBJ databases">
        <title>Genomic Encyclopedia of Type Strains, Phase IV (KMG-IV): sequencing the most valuable type-strain genomes for metagenomic binning, comparative biology and taxonomic classification.</title>
        <authorList>
            <person name="Goeker M."/>
        </authorList>
    </citation>
    <scope>NUCLEOTIDE SEQUENCE [LARGE SCALE GENOMIC DNA]</scope>
    <source>
        <strain evidence="3 4">DSM 6139</strain>
    </source>
</reference>
<feature type="domain" description="Putative zinc-finger" evidence="2">
    <location>
        <begin position="3"/>
        <end position="37"/>
    </location>
</feature>
<protein>
    <recommendedName>
        <fullName evidence="2">Putative zinc-finger domain-containing protein</fullName>
    </recommendedName>
</protein>
<evidence type="ECO:0000313" key="3">
    <source>
        <dbReference type="EMBL" id="MBP1919064.1"/>
    </source>
</evidence>